<protein>
    <submittedName>
        <fullName evidence="1">Uncharacterized protein</fullName>
    </submittedName>
</protein>
<comment type="caution">
    <text evidence="1">The sequence shown here is derived from an EMBL/GenBank/DDBJ whole genome shotgun (WGS) entry which is preliminary data.</text>
</comment>
<accession>A0AAD5MMZ9</accession>
<evidence type="ECO:0000313" key="2">
    <source>
        <dbReference type="Proteomes" id="UP001196413"/>
    </source>
</evidence>
<organism evidence="1 2">
    <name type="scientific">Parelaphostrongylus tenuis</name>
    <name type="common">Meningeal worm</name>
    <dbReference type="NCBI Taxonomy" id="148309"/>
    <lineage>
        <taxon>Eukaryota</taxon>
        <taxon>Metazoa</taxon>
        <taxon>Ecdysozoa</taxon>
        <taxon>Nematoda</taxon>
        <taxon>Chromadorea</taxon>
        <taxon>Rhabditida</taxon>
        <taxon>Rhabditina</taxon>
        <taxon>Rhabditomorpha</taxon>
        <taxon>Strongyloidea</taxon>
        <taxon>Metastrongylidae</taxon>
        <taxon>Parelaphostrongylus</taxon>
    </lineage>
</organism>
<keyword evidence="2" id="KW-1185">Reference proteome</keyword>
<dbReference type="Proteomes" id="UP001196413">
    <property type="component" value="Unassembled WGS sequence"/>
</dbReference>
<name>A0AAD5MMZ9_PARTN</name>
<dbReference type="EMBL" id="JAHQIW010003455">
    <property type="protein sequence ID" value="KAJ1358758.1"/>
    <property type="molecule type" value="Genomic_DNA"/>
</dbReference>
<sequence length="148" mass="16885">MVEKFITKMVLAQSSPELIWPSISPGHKNDMRLVQEKDFLKNKWELSSSNIWQLHRKSIPPALINILDNIWRAKTGKVLRPSLVKNSAIAIQYSRIANISHYTNTPYHFDTGADELESMRDLLDHNEASASTDNANDFSGIPHFKRAN</sequence>
<gene>
    <name evidence="1" type="ORF">KIN20_017264</name>
</gene>
<evidence type="ECO:0000313" key="1">
    <source>
        <dbReference type="EMBL" id="KAJ1358758.1"/>
    </source>
</evidence>
<proteinExistence type="predicted"/>
<dbReference type="AlphaFoldDB" id="A0AAD5MMZ9"/>
<reference evidence="1" key="1">
    <citation type="submission" date="2021-06" db="EMBL/GenBank/DDBJ databases">
        <title>Parelaphostrongylus tenuis whole genome reference sequence.</title>
        <authorList>
            <person name="Garwood T.J."/>
            <person name="Larsen P.A."/>
            <person name="Fountain-Jones N.M."/>
            <person name="Garbe J.R."/>
            <person name="Macchietto M.G."/>
            <person name="Kania S.A."/>
            <person name="Gerhold R.W."/>
            <person name="Richards J.E."/>
            <person name="Wolf T.M."/>
        </authorList>
    </citation>
    <scope>NUCLEOTIDE SEQUENCE</scope>
    <source>
        <strain evidence="1">MNPRO001-30</strain>
        <tissue evidence="1">Meninges</tissue>
    </source>
</reference>